<evidence type="ECO:0000256" key="1">
    <source>
        <dbReference type="SAM" id="MobiDB-lite"/>
    </source>
</evidence>
<feature type="compositionally biased region" description="Polar residues" evidence="1">
    <location>
        <begin position="18"/>
        <end position="27"/>
    </location>
</feature>
<dbReference type="AlphaFoldDB" id="A0A4T0CIQ1"/>
<comment type="caution">
    <text evidence="2">The sequence shown here is derived from an EMBL/GenBank/DDBJ whole genome shotgun (WGS) entry which is preliminary data.</text>
</comment>
<gene>
    <name evidence="2" type="ORF">D6C83_05128</name>
</gene>
<dbReference type="Proteomes" id="UP000304947">
    <property type="component" value="Unassembled WGS sequence"/>
</dbReference>
<feature type="compositionally biased region" description="Basic and acidic residues" evidence="1">
    <location>
        <begin position="28"/>
        <end position="42"/>
    </location>
</feature>
<sequence length="381" mass="43152">MPRSTSREHAGRRRSIFSIPSFTQIHPTTRDDPDKLNKDSSKTLKKRRGPTLITNLESSPELVHDEDPSPSSANTLPSPKPTGRPTLSVRSGGRPVSSVFGSLRSMRSMHEDDGPLTATSSHQHRILYYGHNPLRARNLPTPTRSIQRSGLDPQDRIIFRSRSNFHGSAVKRAKRAVHLANIEDLLALAGACRLLRSEILSLAWSNADIYVKASPIYKELTCIFDNRLSAECCNFIRTLRIEIKDTQWPPSEMKKMGQLITRRLPQLQTLFVVIRSDGFRTSSDPPQKGLWALASVPLNVTIKILTYMPGDIDLMMRNNGQFSDQQLRDHRKKQDGKYEANLLVVRSKGRQRRVMQEHVKQQDVVGDLLEDTVEMRSLMFG</sequence>
<feature type="region of interest" description="Disordered" evidence="1">
    <location>
        <begin position="1"/>
        <end position="99"/>
    </location>
</feature>
<evidence type="ECO:0000313" key="3">
    <source>
        <dbReference type="Proteomes" id="UP000304947"/>
    </source>
</evidence>
<evidence type="ECO:0000313" key="2">
    <source>
        <dbReference type="EMBL" id="TIA47783.1"/>
    </source>
</evidence>
<organism evidence="2 3">
    <name type="scientific">Aureobasidium pullulans</name>
    <name type="common">Black yeast</name>
    <name type="synonym">Pullularia pullulans</name>
    <dbReference type="NCBI Taxonomy" id="5580"/>
    <lineage>
        <taxon>Eukaryota</taxon>
        <taxon>Fungi</taxon>
        <taxon>Dikarya</taxon>
        <taxon>Ascomycota</taxon>
        <taxon>Pezizomycotina</taxon>
        <taxon>Dothideomycetes</taxon>
        <taxon>Dothideomycetidae</taxon>
        <taxon>Dothideales</taxon>
        <taxon>Saccotheciaceae</taxon>
        <taxon>Aureobasidium</taxon>
    </lineage>
</organism>
<feature type="compositionally biased region" description="Low complexity" evidence="1">
    <location>
        <begin position="88"/>
        <end position="99"/>
    </location>
</feature>
<reference evidence="2 3" key="1">
    <citation type="submission" date="2018-10" db="EMBL/GenBank/DDBJ databases">
        <title>Fifty Aureobasidium pullulans genomes reveal a recombining polyextremotolerant generalist.</title>
        <authorList>
            <person name="Gostincar C."/>
            <person name="Turk M."/>
            <person name="Zajc J."/>
            <person name="Gunde-Cimerman N."/>
        </authorList>
    </citation>
    <scope>NUCLEOTIDE SEQUENCE [LARGE SCALE GENOMIC DNA]</scope>
    <source>
        <strain evidence="2 3">EXF-3380</strain>
    </source>
</reference>
<accession>A0A4T0CIQ1</accession>
<protein>
    <submittedName>
        <fullName evidence="2">Uncharacterized protein</fullName>
    </submittedName>
</protein>
<proteinExistence type="predicted"/>
<dbReference type="EMBL" id="QZBU01001596">
    <property type="protein sequence ID" value="TIA47783.1"/>
    <property type="molecule type" value="Genomic_DNA"/>
</dbReference>
<name>A0A4T0CIQ1_AURPU</name>